<dbReference type="SUPFAM" id="SSF47384">
    <property type="entry name" value="Homodimeric domain of signal transducing histidine kinase"/>
    <property type="match status" value="1"/>
</dbReference>
<evidence type="ECO:0000313" key="16">
    <source>
        <dbReference type="Proteomes" id="UP000321577"/>
    </source>
</evidence>
<dbReference type="Pfam" id="PF00672">
    <property type="entry name" value="HAMP"/>
    <property type="match status" value="1"/>
</dbReference>
<dbReference type="OrthoDB" id="9815750at2"/>
<evidence type="ECO:0000256" key="5">
    <source>
        <dbReference type="ARBA" id="ARBA00022679"/>
    </source>
</evidence>
<proteinExistence type="predicted"/>
<feature type="transmembrane region" description="Helical" evidence="12">
    <location>
        <begin position="151"/>
        <end position="171"/>
    </location>
</feature>
<feature type="domain" description="HAMP" evidence="14">
    <location>
        <begin position="168"/>
        <end position="220"/>
    </location>
</feature>
<keyword evidence="4" id="KW-0597">Phosphoprotein</keyword>
<dbReference type="InterPro" id="IPR003661">
    <property type="entry name" value="HisK_dim/P_dom"/>
</dbReference>
<keyword evidence="16" id="KW-1185">Reference proteome</keyword>
<accession>A0A512M4T7</accession>
<comment type="caution">
    <text evidence="15">The sequence shown here is derived from an EMBL/GenBank/DDBJ whole genome shotgun (WGS) entry which is preliminary data.</text>
</comment>
<evidence type="ECO:0000256" key="12">
    <source>
        <dbReference type="SAM" id="Phobius"/>
    </source>
</evidence>
<feature type="coiled-coil region" evidence="11">
    <location>
        <begin position="201"/>
        <end position="228"/>
    </location>
</feature>
<dbReference type="CDD" id="cd00082">
    <property type="entry name" value="HisKA"/>
    <property type="match status" value="1"/>
</dbReference>
<evidence type="ECO:0000256" key="3">
    <source>
        <dbReference type="ARBA" id="ARBA00012438"/>
    </source>
</evidence>
<dbReference type="Gene3D" id="3.30.565.10">
    <property type="entry name" value="Histidine kinase-like ATPase, C-terminal domain"/>
    <property type="match status" value="1"/>
</dbReference>
<dbReference type="EMBL" id="BKAG01000005">
    <property type="protein sequence ID" value="GEP41743.1"/>
    <property type="molecule type" value="Genomic_DNA"/>
</dbReference>
<dbReference type="PROSITE" id="PS50885">
    <property type="entry name" value="HAMP"/>
    <property type="match status" value="1"/>
</dbReference>
<keyword evidence="7" id="KW-0418">Kinase</keyword>
<protein>
    <recommendedName>
        <fullName evidence="3">histidine kinase</fullName>
        <ecNumber evidence="3">2.7.13.3</ecNumber>
    </recommendedName>
</protein>
<evidence type="ECO:0000256" key="6">
    <source>
        <dbReference type="ARBA" id="ARBA00022692"/>
    </source>
</evidence>
<evidence type="ECO:0000256" key="1">
    <source>
        <dbReference type="ARBA" id="ARBA00000085"/>
    </source>
</evidence>
<evidence type="ECO:0000256" key="11">
    <source>
        <dbReference type="SAM" id="Coils"/>
    </source>
</evidence>
<gene>
    <name evidence="15" type="ORF">BGE01nite_10340</name>
</gene>
<sequence>MSASPHQPSRSLTTRFVVVFAAFVAAGSLLLLAWLRHQQQAESENVFRTLARSDASFVQRLNLPRSAKLAGDLGQLLQMQIHFRDANGVLEPAMDDKASTPLKSLPLDEVRELPGGWQALVLKLDARHDMLFLRKSPEVTLSLLHPATRNALLAFWLLSAALGWVIAGQVVRPVARLTRGLKGFFDSKDRSPLEVARGDEIGELARALTQARDELLQEREKREQSERMAVLGRVATGLAHEIKNPLASIQLHAQLMDISVLDAESAQSLQHVQAETKVIEGLVNQWLYLTRPAPPKMESLDLGPVLQETLTAMSAQAGHAGVEIKAQPAPSLWNTRVKGDRARLQQAFRNILLNAIQAMPRGGELEVGQHLEGQTCLLTFRDHGTGLSQAALARGAELFFSEKEGGMGVGLNVVSEIIAAHGGELRLGNHPDGGALVTVLLPVSGA</sequence>
<evidence type="ECO:0000256" key="8">
    <source>
        <dbReference type="ARBA" id="ARBA00022989"/>
    </source>
</evidence>
<dbReference type="GO" id="GO:0000155">
    <property type="term" value="F:phosphorelay sensor kinase activity"/>
    <property type="evidence" value="ECO:0007669"/>
    <property type="project" value="InterPro"/>
</dbReference>
<feature type="transmembrane region" description="Helical" evidence="12">
    <location>
        <begin position="12"/>
        <end position="35"/>
    </location>
</feature>
<dbReference type="Proteomes" id="UP000321577">
    <property type="component" value="Unassembled WGS sequence"/>
</dbReference>
<evidence type="ECO:0000256" key="7">
    <source>
        <dbReference type="ARBA" id="ARBA00022777"/>
    </source>
</evidence>
<keyword evidence="10 12" id="KW-0472">Membrane</keyword>
<evidence type="ECO:0000259" key="14">
    <source>
        <dbReference type="PROSITE" id="PS50885"/>
    </source>
</evidence>
<dbReference type="InterPro" id="IPR036890">
    <property type="entry name" value="HATPase_C_sf"/>
</dbReference>
<dbReference type="GO" id="GO:0016020">
    <property type="term" value="C:membrane"/>
    <property type="evidence" value="ECO:0007669"/>
    <property type="project" value="UniProtKB-SubCell"/>
</dbReference>
<dbReference type="PROSITE" id="PS50109">
    <property type="entry name" value="HIS_KIN"/>
    <property type="match status" value="1"/>
</dbReference>
<dbReference type="Gene3D" id="6.10.340.10">
    <property type="match status" value="1"/>
</dbReference>
<reference evidence="15 16" key="1">
    <citation type="submission" date="2019-07" db="EMBL/GenBank/DDBJ databases">
        <title>Whole genome shotgun sequence of Brevifollis gellanilyticus NBRC 108608.</title>
        <authorList>
            <person name="Hosoyama A."/>
            <person name="Uohara A."/>
            <person name="Ohji S."/>
            <person name="Ichikawa N."/>
        </authorList>
    </citation>
    <scope>NUCLEOTIDE SEQUENCE [LARGE SCALE GENOMIC DNA]</scope>
    <source>
        <strain evidence="15 16">NBRC 108608</strain>
    </source>
</reference>
<keyword evidence="11" id="KW-0175">Coiled coil</keyword>
<keyword evidence="5" id="KW-0808">Transferase</keyword>
<evidence type="ECO:0000256" key="9">
    <source>
        <dbReference type="ARBA" id="ARBA00023012"/>
    </source>
</evidence>
<evidence type="ECO:0000259" key="13">
    <source>
        <dbReference type="PROSITE" id="PS50109"/>
    </source>
</evidence>
<dbReference type="Pfam" id="PF00512">
    <property type="entry name" value="HisKA"/>
    <property type="match status" value="1"/>
</dbReference>
<keyword evidence="6 12" id="KW-0812">Transmembrane</keyword>
<comment type="subcellular location">
    <subcellularLocation>
        <location evidence="2">Membrane</location>
    </subcellularLocation>
</comment>
<evidence type="ECO:0000256" key="10">
    <source>
        <dbReference type="ARBA" id="ARBA00023136"/>
    </source>
</evidence>
<evidence type="ECO:0000313" key="15">
    <source>
        <dbReference type="EMBL" id="GEP41743.1"/>
    </source>
</evidence>
<dbReference type="SMART" id="SM00387">
    <property type="entry name" value="HATPase_c"/>
    <property type="match status" value="1"/>
</dbReference>
<dbReference type="PANTHER" id="PTHR45436:SF5">
    <property type="entry name" value="SENSOR HISTIDINE KINASE TRCS"/>
    <property type="match status" value="1"/>
</dbReference>
<dbReference type="InterPro" id="IPR036097">
    <property type="entry name" value="HisK_dim/P_sf"/>
</dbReference>
<evidence type="ECO:0000256" key="2">
    <source>
        <dbReference type="ARBA" id="ARBA00004370"/>
    </source>
</evidence>
<dbReference type="Gene3D" id="1.10.287.130">
    <property type="match status" value="1"/>
</dbReference>
<dbReference type="EC" id="2.7.13.3" evidence="3"/>
<evidence type="ECO:0000256" key="4">
    <source>
        <dbReference type="ARBA" id="ARBA00022553"/>
    </source>
</evidence>
<dbReference type="InterPro" id="IPR005467">
    <property type="entry name" value="His_kinase_dom"/>
</dbReference>
<dbReference type="InterPro" id="IPR003660">
    <property type="entry name" value="HAMP_dom"/>
</dbReference>
<dbReference type="SMART" id="SM00388">
    <property type="entry name" value="HisKA"/>
    <property type="match status" value="1"/>
</dbReference>
<name>A0A512M4T7_9BACT</name>
<dbReference type="SUPFAM" id="SSF55874">
    <property type="entry name" value="ATPase domain of HSP90 chaperone/DNA topoisomerase II/histidine kinase"/>
    <property type="match status" value="1"/>
</dbReference>
<dbReference type="InterPro" id="IPR050428">
    <property type="entry name" value="TCS_sensor_his_kinase"/>
</dbReference>
<dbReference type="AlphaFoldDB" id="A0A512M4T7"/>
<keyword evidence="8 12" id="KW-1133">Transmembrane helix</keyword>
<organism evidence="15 16">
    <name type="scientific">Brevifollis gellanilyticus</name>
    <dbReference type="NCBI Taxonomy" id="748831"/>
    <lineage>
        <taxon>Bacteria</taxon>
        <taxon>Pseudomonadati</taxon>
        <taxon>Verrucomicrobiota</taxon>
        <taxon>Verrucomicrobiia</taxon>
        <taxon>Verrucomicrobiales</taxon>
        <taxon>Verrucomicrobiaceae</taxon>
    </lineage>
</organism>
<dbReference type="InterPro" id="IPR003594">
    <property type="entry name" value="HATPase_dom"/>
</dbReference>
<dbReference type="SMART" id="SM00304">
    <property type="entry name" value="HAMP"/>
    <property type="match status" value="1"/>
</dbReference>
<comment type="catalytic activity">
    <reaction evidence="1">
        <text>ATP + protein L-histidine = ADP + protein N-phospho-L-histidine.</text>
        <dbReference type="EC" id="2.7.13.3"/>
    </reaction>
</comment>
<dbReference type="RefSeq" id="WP_146849204.1">
    <property type="nucleotide sequence ID" value="NZ_BKAG01000005.1"/>
</dbReference>
<dbReference type="PANTHER" id="PTHR45436">
    <property type="entry name" value="SENSOR HISTIDINE KINASE YKOH"/>
    <property type="match status" value="1"/>
</dbReference>
<dbReference type="InterPro" id="IPR004358">
    <property type="entry name" value="Sig_transdc_His_kin-like_C"/>
</dbReference>
<dbReference type="CDD" id="cd06225">
    <property type="entry name" value="HAMP"/>
    <property type="match status" value="1"/>
</dbReference>
<dbReference type="PRINTS" id="PR00344">
    <property type="entry name" value="BCTRLSENSOR"/>
</dbReference>
<keyword evidence="9" id="KW-0902">Two-component regulatory system</keyword>
<feature type="domain" description="Histidine kinase" evidence="13">
    <location>
        <begin position="237"/>
        <end position="445"/>
    </location>
</feature>
<dbReference type="Pfam" id="PF02518">
    <property type="entry name" value="HATPase_c"/>
    <property type="match status" value="1"/>
</dbReference>